<proteinExistence type="predicted"/>
<evidence type="ECO:0000313" key="2">
    <source>
        <dbReference type="EMBL" id="ABS61902.1"/>
    </source>
</evidence>
<gene>
    <name evidence="2" type="ordered locus">Plav_0279</name>
</gene>
<evidence type="ECO:0008006" key="4">
    <source>
        <dbReference type="Google" id="ProtNLM"/>
    </source>
</evidence>
<dbReference type="KEGG" id="pla:Plav_0279"/>
<keyword evidence="1" id="KW-1133">Transmembrane helix</keyword>
<sequence length="593" mass="64816">MHPGKGAGRDFSFLLTTRAPRLIPEPGSGAGTSAHSRTTLQPDDAKGRVMTIFVRRFRAVIFHALVCGALCGLFSMPAHAAFQGTPDAAIFADHFAVLEDHERALEGAPAGRPKPPPISTIVFKPPVKSLPPLPDIHETKGITQRILIEKSRCLGCAPDAAAAATGLPIGVFENALRLAIEKGWRAGYDEMRAAAPRATPPHLDEPEARRDFYLRYIRRIVHGWQVAVVHTQRANNRIGEAEADRFNAVLRRTLPPSGIRPQAPQRMRTGWVSDKEMDWLDRRAGKVRQPKKRLADKDAKRIAERFVQPAGKPVVENAGVEGDSNIIPFARIATGYADDMLLGSARAFLPEGTQVWSRTGGQWTLEALKQRVAVSGGAAWPLGEATKLGATMTWGRGWRDGARPWGSESLLVSPFISYAMSENVRLRAYGGAGYRTDHVETRDQSVAYGGSSLFSGASIEGMWEFGALRFRPAGHLSMSRLQVTSGEAAGEARSRGRATYKNGFTYSLPETHFFSKVEPFASVATHWTFDRIDREARFADVPLKSEFGGDVESGILLKALGNLIDARLATGIEDIGETGFTNYMVTGRVKFSF</sequence>
<dbReference type="EMBL" id="CP000774">
    <property type="protein sequence ID" value="ABS61902.1"/>
    <property type="molecule type" value="Genomic_DNA"/>
</dbReference>
<accession>A7HPR9</accession>
<organism evidence="2 3">
    <name type="scientific">Parvibaculum lavamentivorans (strain DS-1 / DSM 13023 / NCIMB 13966)</name>
    <dbReference type="NCBI Taxonomy" id="402881"/>
    <lineage>
        <taxon>Bacteria</taxon>
        <taxon>Pseudomonadati</taxon>
        <taxon>Pseudomonadota</taxon>
        <taxon>Alphaproteobacteria</taxon>
        <taxon>Hyphomicrobiales</taxon>
        <taxon>Parvibaculaceae</taxon>
        <taxon>Parvibaculum</taxon>
    </lineage>
</organism>
<keyword evidence="1" id="KW-0472">Membrane</keyword>
<reference evidence="2 3" key="1">
    <citation type="journal article" date="2011" name="Stand. Genomic Sci.">
        <title>Complete genome sequence of Parvibaculum lavamentivorans type strain (DS-1(T)).</title>
        <authorList>
            <person name="Schleheck D."/>
            <person name="Weiss M."/>
            <person name="Pitluck S."/>
            <person name="Bruce D."/>
            <person name="Land M.L."/>
            <person name="Han S."/>
            <person name="Saunders E."/>
            <person name="Tapia R."/>
            <person name="Detter C."/>
            <person name="Brettin T."/>
            <person name="Han J."/>
            <person name="Woyke T."/>
            <person name="Goodwin L."/>
            <person name="Pennacchio L."/>
            <person name="Nolan M."/>
            <person name="Cook A.M."/>
            <person name="Kjelleberg S."/>
            <person name="Thomas T."/>
        </authorList>
    </citation>
    <scope>NUCLEOTIDE SEQUENCE [LARGE SCALE GENOMIC DNA]</scope>
    <source>
        <strain evidence="3">DS-1 / DSM 13023 / NCIMB 13966</strain>
    </source>
</reference>
<keyword evidence="1" id="KW-0812">Transmembrane</keyword>
<keyword evidence="3" id="KW-1185">Reference proteome</keyword>
<evidence type="ECO:0000313" key="3">
    <source>
        <dbReference type="Proteomes" id="UP000006377"/>
    </source>
</evidence>
<evidence type="ECO:0000256" key="1">
    <source>
        <dbReference type="SAM" id="Phobius"/>
    </source>
</evidence>
<dbReference type="Proteomes" id="UP000006377">
    <property type="component" value="Chromosome"/>
</dbReference>
<feature type="transmembrane region" description="Helical" evidence="1">
    <location>
        <begin position="57"/>
        <end position="76"/>
    </location>
</feature>
<name>A7HPR9_PARL1</name>
<dbReference type="AlphaFoldDB" id="A7HPR9"/>
<protein>
    <recommendedName>
        <fullName evidence="4">Autotransporter domain-containing protein</fullName>
    </recommendedName>
</protein>
<dbReference type="HOGENOM" id="CLU_459935_0_0_5"/>